<dbReference type="Gene3D" id="3.40.190.170">
    <property type="entry name" value="Bacterial extracellular solute-binding protein, family 7"/>
    <property type="match status" value="1"/>
</dbReference>
<dbReference type="RefSeq" id="WP_044617266.1">
    <property type="nucleotide sequence ID" value="NZ_CP007142.1"/>
</dbReference>
<reference evidence="3 4" key="1">
    <citation type="submission" date="2014-01" db="EMBL/GenBank/DDBJ databases">
        <title>Full genme sequencing of cellulolytic bacterium Gynuella sunshinyii YC6258T gen. nov., sp. nov.</title>
        <authorList>
            <person name="Khan H."/>
            <person name="Chung E.J."/>
            <person name="Chung Y.R."/>
        </authorList>
    </citation>
    <scope>NUCLEOTIDE SEQUENCE [LARGE SCALE GENOMIC DNA]</scope>
    <source>
        <strain evidence="3 4">YC6258</strain>
    </source>
</reference>
<dbReference type="PIRSF" id="PIRSF006470">
    <property type="entry name" value="DctB"/>
    <property type="match status" value="1"/>
</dbReference>
<evidence type="ECO:0000256" key="1">
    <source>
        <dbReference type="ARBA" id="ARBA00022729"/>
    </source>
</evidence>
<keyword evidence="4" id="KW-1185">Reference proteome</keyword>
<dbReference type="Pfam" id="PF03480">
    <property type="entry name" value="DctP"/>
    <property type="match status" value="1"/>
</dbReference>
<dbReference type="GO" id="GO:0030288">
    <property type="term" value="C:outer membrane-bounded periplasmic space"/>
    <property type="evidence" value="ECO:0007669"/>
    <property type="project" value="InterPro"/>
</dbReference>
<dbReference type="NCBIfam" id="NF037995">
    <property type="entry name" value="TRAP_S1"/>
    <property type="match status" value="1"/>
</dbReference>
<feature type="chain" id="PRO_5002191013" evidence="2">
    <location>
        <begin position="28"/>
        <end position="331"/>
    </location>
</feature>
<dbReference type="SUPFAM" id="SSF53850">
    <property type="entry name" value="Periplasmic binding protein-like II"/>
    <property type="match status" value="1"/>
</dbReference>
<evidence type="ECO:0000313" key="4">
    <source>
        <dbReference type="Proteomes" id="UP000032266"/>
    </source>
</evidence>
<dbReference type="KEGG" id="gsn:YC6258_02777"/>
<dbReference type="InterPro" id="IPR018389">
    <property type="entry name" value="DctP_fam"/>
</dbReference>
<dbReference type="PANTHER" id="PTHR33376:SF2">
    <property type="entry name" value="DICARBOXYLATE-BINDING PERIPLASMIC PROTEIN"/>
    <property type="match status" value="1"/>
</dbReference>
<keyword evidence="1 2" id="KW-0732">Signal</keyword>
<dbReference type="PANTHER" id="PTHR33376">
    <property type="match status" value="1"/>
</dbReference>
<dbReference type="InterPro" id="IPR004682">
    <property type="entry name" value="TRAP_DctP"/>
</dbReference>
<accession>A0A0C5V5U7</accession>
<dbReference type="PATRIC" id="fig|1445510.3.peg.2734"/>
<name>A0A0C5V5U7_9GAMM</name>
<sequence length="331" mass="36648">MKLNPKHLVTSLMLAVPLALASTASLAVERVTLKLAHNLDTTHVVHRALAQMAKDIDEASGGKMKLRIYPGGQMGGPRETLELIQNGALDMTKASASEMETFQPAYSIFSLPYVFKDSAHFEKVIYGPVGRELMNETKDIGFTAIAAYVAGTRSFYAKKEIHSPADMKGLKIRVVATPTTIKLIELLGAAPAPIPFGEVYTALQQGVIDGAENNEPSYVQTRHVEVAKYYIEDQHTSVPDFLVISTSTWNKLDDEQKQIITDAARKSEKYEHELWDQVVLESRQRAEQIGAKFIQVDKAAFREALAPLYDDFRADPVKAEWLEKIEAAAGE</sequence>
<organism evidence="3 4">
    <name type="scientific">Gynuella sunshinyii YC6258</name>
    <dbReference type="NCBI Taxonomy" id="1445510"/>
    <lineage>
        <taxon>Bacteria</taxon>
        <taxon>Pseudomonadati</taxon>
        <taxon>Pseudomonadota</taxon>
        <taxon>Gammaproteobacteria</taxon>
        <taxon>Oceanospirillales</taxon>
        <taxon>Saccharospirillaceae</taxon>
        <taxon>Gynuella</taxon>
    </lineage>
</organism>
<dbReference type="CDD" id="cd13671">
    <property type="entry name" value="PBP2_TRAP_SBP_like_3"/>
    <property type="match status" value="1"/>
</dbReference>
<dbReference type="STRING" id="1445510.YC6258_02777"/>
<dbReference type="InterPro" id="IPR038404">
    <property type="entry name" value="TRAP_DctP_sf"/>
</dbReference>
<dbReference type="EMBL" id="CP007142">
    <property type="protein sequence ID" value="AJQ94815.1"/>
    <property type="molecule type" value="Genomic_DNA"/>
</dbReference>
<evidence type="ECO:0000313" key="3">
    <source>
        <dbReference type="EMBL" id="AJQ94815.1"/>
    </source>
</evidence>
<dbReference type="AlphaFoldDB" id="A0A0C5V5U7"/>
<protein>
    <submittedName>
        <fullName evidence="3">TRAP-type C4-dicarboxylate transport system, periplasmic component</fullName>
    </submittedName>
</protein>
<evidence type="ECO:0000256" key="2">
    <source>
        <dbReference type="SAM" id="SignalP"/>
    </source>
</evidence>
<dbReference type="HOGENOM" id="CLU_036176_4_0_6"/>
<dbReference type="Proteomes" id="UP000032266">
    <property type="component" value="Chromosome"/>
</dbReference>
<dbReference type="GO" id="GO:0030246">
    <property type="term" value="F:carbohydrate binding"/>
    <property type="evidence" value="ECO:0007669"/>
    <property type="project" value="TreeGrafter"/>
</dbReference>
<gene>
    <name evidence="3" type="ORF">YC6258_02777</name>
</gene>
<dbReference type="GO" id="GO:0055085">
    <property type="term" value="P:transmembrane transport"/>
    <property type="evidence" value="ECO:0007669"/>
    <property type="project" value="InterPro"/>
</dbReference>
<dbReference type="NCBIfam" id="TIGR00787">
    <property type="entry name" value="dctP"/>
    <property type="match status" value="1"/>
</dbReference>
<proteinExistence type="predicted"/>
<feature type="signal peptide" evidence="2">
    <location>
        <begin position="1"/>
        <end position="27"/>
    </location>
</feature>
<dbReference type="OrthoDB" id="8690069at2"/>